<comment type="caution">
    <text evidence="2">The sequence shown here is derived from an EMBL/GenBank/DDBJ whole genome shotgun (WGS) entry which is preliminary data.</text>
</comment>
<dbReference type="PROSITE" id="PS51723">
    <property type="entry name" value="PEPTIDASE_M60"/>
    <property type="match status" value="1"/>
</dbReference>
<proteinExistence type="predicted"/>
<dbReference type="InterPro" id="IPR031161">
    <property type="entry name" value="Peptidase_M60_dom"/>
</dbReference>
<sequence length="826" mass="92958">MDDRHDESADSLPASLTPKQTSFNVIGRTSAALSQVRQRRSLAHSDYQPTSIYVTKGERLELSHYDESAGKISAVIGVPELNTPIVINLKFGLNAIDIPQSGLLSFIYQTPGKILLIGIKGSYSYVPSFTLNETNPAVWQSMLDDLKNAPVVVLTSERAIIVVRYASARARLYDPEKLMRYYDQVIGCQDVISGVTGGGETEWAIDPNKHLYVEADRLYMFATNGYMGFHGESALDALFSSNTATGWGPWHESGHQRQMSPMTWGTGSGMGEVTVNLYSLATQEDLEGRASRLDVYYPVIKQYLSLASKDFNAIPEAFHKVIMLWQLRLTFGTSFYPQLHQRYRMMQDPPSKSDDQAQRFIVETSLLSNTDLSSFFAEWGLYPTLETLLQTNDLPPLTQPIWTTDSNTIFPLPMPVQKYIPELAHILLDVTADFRGQGFSVDKQWFWTSFYQFTKNGNVVAWVDRGQCVNCTARAEGPDGRMYINYNMPIAPGELWTAQVIFDRVIYTLASSNITPLLLSNVKGLFADEHCRVIDPRVEQWSINLLMLGLDMKKTGELAVRLLRRAQRLYLRTITRSVEAGYMGANVTFEDGRFREYDYVMRLGPDSARLLKGHAHESELNGNVWTGGAVLGMYQTVSLTASTPSIEQPLLLFAATITEQQLIDRLAWLFTDATMTHLQPNVDQAMINENYERAQGSFTNSSSRAIYLSRVNIAQVLLLKKAIAKVVRTTDSLHVYFEGETFKNYNYMLFVNGVYASEVTQGHAYYSSVSNGTWSSGGKFDRDDYCEVWCVYKDTTHTLYKSNRADTLPLSSEVPYADVTYCDHGL</sequence>
<name>A0A3M4KY69_PSESF</name>
<organism evidence="2 3">
    <name type="scientific">Pseudomonas syringae pv. actinidiae</name>
    <dbReference type="NCBI Taxonomy" id="103796"/>
    <lineage>
        <taxon>Bacteria</taxon>
        <taxon>Pseudomonadati</taxon>
        <taxon>Pseudomonadota</taxon>
        <taxon>Gammaproteobacteria</taxon>
        <taxon>Pseudomonadales</taxon>
        <taxon>Pseudomonadaceae</taxon>
        <taxon>Pseudomonas</taxon>
        <taxon>Pseudomonas syringae</taxon>
    </lineage>
</organism>
<reference evidence="2 3" key="1">
    <citation type="submission" date="2018-08" db="EMBL/GenBank/DDBJ databases">
        <title>Recombination of ecologically and evolutionarily significant loci maintains genetic cohesion in the Pseudomonas syringae species complex.</title>
        <authorList>
            <person name="Dillon M."/>
            <person name="Thakur S."/>
            <person name="Almeida R.N.D."/>
            <person name="Weir B.S."/>
            <person name="Guttman D.S."/>
        </authorList>
    </citation>
    <scope>NUCLEOTIDE SEQUENCE [LARGE SCALE GENOMIC DNA]</scope>
    <source>
        <strain evidence="2 3">ICMP 19074</strain>
    </source>
</reference>
<evidence type="ECO:0000313" key="2">
    <source>
        <dbReference type="EMBL" id="RMQ34138.1"/>
    </source>
</evidence>
<dbReference type="Gene3D" id="2.60.120.1250">
    <property type="entry name" value="Peptidase M60, enhancin-like domain 1"/>
    <property type="match status" value="1"/>
</dbReference>
<dbReference type="RefSeq" id="WP_017701945.1">
    <property type="nucleotide sequence ID" value="NZ_RBRB01000159.1"/>
</dbReference>
<dbReference type="AlphaFoldDB" id="A0A3M4KY69"/>
<accession>A0A3M4KY69</accession>
<dbReference type="Gene3D" id="1.10.390.30">
    <property type="entry name" value="Peptidase M60, enhancin-like domain 3"/>
    <property type="match status" value="1"/>
</dbReference>
<dbReference type="Proteomes" id="UP000273140">
    <property type="component" value="Unassembled WGS sequence"/>
</dbReference>
<dbReference type="EMBL" id="RBRB01000159">
    <property type="protein sequence ID" value="RMQ34138.1"/>
    <property type="molecule type" value="Genomic_DNA"/>
</dbReference>
<dbReference type="InterPro" id="IPR042279">
    <property type="entry name" value="Pep_M60_3"/>
</dbReference>
<gene>
    <name evidence="2" type="ORF">ALQ07_00311</name>
</gene>
<dbReference type="Pfam" id="PF13402">
    <property type="entry name" value="Peptidase_M60"/>
    <property type="match status" value="1"/>
</dbReference>
<dbReference type="Gene3D" id="3.40.390.80">
    <property type="entry name" value="Peptidase M60, enhancin-like domain 2"/>
    <property type="match status" value="1"/>
</dbReference>
<dbReference type="SMART" id="SM01276">
    <property type="entry name" value="M60-like"/>
    <property type="match status" value="1"/>
</dbReference>
<evidence type="ECO:0000313" key="3">
    <source>
        <dbReference type="Proteomes" id="UP000273140"/>
    </source>
</evidence>
<feature type="domain" description="Peptidase M60" evidence="1">
    <location>
        <begin position="45"/>
        <end position="332"/>
    </location>
</feature>
<evidence type="ECO:0000259" key="1">
    <source>
        <dbReference type="PROSITE" id="PS51723"/>
    </source>
</evidence>
<protein>
    <recommendedName>
        <fullName evidence="1">Peptidase M60 domain-containing protein</fullName>
    </recommendedName>
</protein>